<keyword evidence="3" id="KW-1185">Reference proteome</keyword>
<dbReference type="STRING" id="644295.Metev_1718"/>
<feature type="compositionally biased region" description="Low complexity" evidence="1">
    <location>
        <begin position="67"/>
        <end position="80"/>
    </location>
</feature>
<name>D7EB39_METEZ</name>
<dbReference type="PANTHER" id="PTHR16537">
    <property type="entry name" value="SJOEGREN SYNDROME/SCLERODERMA AUTOANTIGEN 1"/>
    <property type="match status" value="1"/>
</dbReference>
<dbReference type="OrthoDB" id="26305at2157"/>
<dbReference type="InterPro" id="IPR009563">
    <property type="entry name" value="SSSCA1"/>
</dbReference>
<dbReference type="GeneID" id="9347363"/>
<sequence length="142" mass="16365">MSTEDQELDKISKMLECGATMLSQHCQSCGSPLFRYQGEIICPVCQDREEPINETSQPQYPTDEGYQNSNEESEQVSVENGKPETTTISKDSDVELTRDLVLKKVNSVAQMMQEENDTRRVFEYFDIIERGMELVEKIDRNR</sequence>
<evidence type="ECO:0000313" key="2">
    <source>
        <dbReference type="EMBL" id="ADI74556.1"/>
    </source>
</evidence>
<reference evidence="2 3" key="1">
    <citation type="submission" date="2010-06" db="EMBL/GenBank/DDBJ databases">
        <title>Complete sequence chromosome of Methanohalobium evestigatum Z-7303.</title>
        <authorList>
            <consortium name="US DOE Joint Genome Institute"/>
            <person name="Lucas S."/>
            <person name="Copeland A."/>
            <person name="Lapidus A."/>
            <person name="Cheng J.-F."/>
            <person name="Bruce D."/>
            <person name="Goodwin L."/>
            <person name="Pitluck S."/>
            <person name="Saunders E."/>
            <person name="Detter J.C."/>
            <person name="Han C."/>
            <person name="Tapia R."/>
            <person name="Land M."/>
            <person name="Hauser L."/>
            <person name="Kyrpides N."/>
            <person name="Mikhailova N."/>
            <person name="Sieprawska-Lupa M."/>
            <person name="Whitman W.B."/>
            <person name="Anderson I."/>
            <person name="Woyke T."/>
        </authorList>
    </citation>
    <scope>NUCLEOTIDE SEQUENCE [LARGE SCALE GENOMIC DNA]</scope>
    <source>
        <strain evidence="3">ATCC BAA-1072 / DSM 3721 / NBRC 107634 / OCM 161 / Z-7303</strain>
    </source>
</reference>
<organism evidence="2 3">
    <name type="scientific">Methanohalobium evestigatum (strain ATCC BAA-1072 / DSM 3721 / NBRC 107634 / OCM 161 / Z-7303)</name>
    <dbReference type="NCBI Taxonomy" id="644295"/>
    <lineage>
        <taxon>Archaea</taxon>
        <taxon>Methanobacteriati</taxon>
        <taxon>Methanobacteriota</taxon>
        <taxon>Stenosarchaea group</taxon>
        <taxon>Methanomicrobia</taxon>
        <taxon>Methanosarcinales</taxon>
        <taxon>Methanosarcinaceae</taxon>
        <taxon>Methanohalobium</taxon>
    </lineage>
</organism>
<evidence type="ECO:0000256" key="1">
    <source>
        <dbReference type="SAM" id="MobiDB-lite"/>
    </source>
</evidence>
<evidence type="ECO:0000313" key="3">
    <source>
        <dbReference type="Proteomes" id="UP000000391"/>
    </source>
</evidence>
<dbReference type="Pfam" id="PF06677">
    <property type="entry name" value="Auto_anti-p27"/>
    <property type="match status" value="1"/>
</dbReference>
<dbReference type="KEGG" id="mev:Metev_1718"/>
<dbReference type="EMBL" id="CP002069">
    <property type="protein sequence ID" value="ADI74556.1"/>
    <property type="molecule type" value="Genomic_DNA"/>
</dbReference>
<dbReference type="InterPro" id="IPR051888">
    <property type="entry name" value="UPF0148_domain"/>
</dbReference>
<gene>
    <name evidence="2" type="ordered locus">Metev_1718</name>
</gene>
<dbReference type="AlphaFoldDB" id="D7EB39"/>
<proteinExistence type="predicted"/>
<protein>
    <submittedName>
        <fullName evidence="2">Sjogrens syndrome scleroderma autoantigen 1</fullName>
    </submittedName>
</protein>
<dbReference type="Proteomes" id="UP000000391">
    <property type="component" value="Chromosome"/>
</dbReference>
<feature type="region of interest" description="Disordered" evidence="1">
    <location>
        <begin position="51"/>
        <end position="91"/>
    </location>
</feature>
<dbReference type="HOGENOM" id="CLU_115702_0_0_2"/>
<dbReference type="PANTHER" id="PTHR16537:SF1">
    <property type="entry name" value="PROTEIN ZNRD2"/>
    <property type="match status" value="1"/>
</dbReference>
<accession>D7EB39</accession>
<dbReference type="RefSeq" id="WP_013195121.1">
    <property type="nucleotide sequence ID" value="NC_014253.1"/>
</dbReference>